<reference evidence="1" key="1">
    <citation type="submission" date="2020-05" db="EMBL/GenBank/DDBJ databases">
        <authorList>
            <person name="Chiriac C."/>
            <person name="Salcher M."/>
            <person name="Ghai R."/>
            <person name="Kavagutti S V."/>
        </authorList>
    </citation>
    <scope>NUCLEOTIDE SEQUENCE</scope>
</reference>
<proteinExistence type="predicted"/>
<sequence>MTEGNDMTTTENTFKVFGGNVGFDFKGSCLSEYAFLDDHDTEGEDWAGSRDGAFDTGCHYLVSETLVDGRWVCSGSYVRLDTYGRDYRESGYDDRVAVLIVQFHENVVASTLDFVKNHEGATLSRVSYYVFESGKPVKPAHYVIVEHSAKRLAP</sequence>
<dbReference type="EMBL" id="LR796937">
    <property type="protein sequence ID" value="CAB4176564.1"/>
    <property type="molecule type" value="Genomic_DNA"/>
</dbReference>
<name>A0A6J5QAB5_9CAUD</name>
<organism evidence="1">
    <name type="scientific">uncultured Caudovirales phage</name>
    <dbReference type="NCBI Taxonomy" id="2100421"/>
    <lineage>
        <taxon>Viruses</taxon>
        <taxon>Duplodnaviria</taxon>
        <taxon>Heunggongvirae</taxon>
        <taxon>Uroviricota</taxon>
        <taxon>Caudoviricetes</taxon>
        <taxon>Peduoviridae</taxon>
        <taxon>Maltschvirus</taxon>
        <taxon>Maltschvirus maltsch</taxon>
    </lineage>
</organism>
<gene>
    <name evidence="1" type="ORF">UFOVP978_42</name>
</gene>
<protein>
    <submittedName>
        <fullName evidence="1">Uncharacterized protein</fullName>
    </submittedName>
</protein>
<evidence type="ECO:0000313" key="1">
    <source>
        <dbReference type="EMBL" id="CAB4176564.1"/>
    </source>
</evidence>
<accession>A0A6J5QAB5</accession>